<evidence type="ECO:0000313" key="24">
    <source>
        <dbReference type="Proteomes" id="UP000284605"/>
    </source>
</evidence>
<evidence type="ECO:0000256" key="2">
    <source>
        <dbReference type="ARBA" id="ARBA00005189"/>
    </source>
</evidence>
<keyword evidence="5" id="KW-0597">Phosphoprotein</keyword>
<organism evidence="23 24">
    <name type="scientific">Oleomonas cavernae</name>
    <dbReference type="NCBI Taxonomy" id="2320859"/>
    <lineage>
        <taxon>Bacteria</taxon>
        <taxon>Pseudomonadati</taxon>
        <taxon>Pseudomonadota</taxon>
        <taxon>Alphaproteobacteria</taxon>
        <taxon>Acetobacterales</taxon>
        <taxon>Acetobacteraceae</taxon>
        <taxon>Oleomonas</taxon>
    </lineage>
</organism>
<comment type="similarity">
    <text evidence="3">Belongs to the short-chain dehydrogenases/reductases (SDR) family.</text>
</comment>
<dbReference type="PRINTS" id="PR00081">
    <property type="entry name" value="GDHRDH"/>
</dbReference>
<feature type="domain" description="Ketoreductase" evidence="22">
    <location>
        <begin position="26"/>
        <end position="205"/>
    </location>
</feature>
<keyword evidence="24" id="KW-1185">Reference proteome</keyword>
<comment type="catalytic activity">
    <reaction evidence="18">
        <text>(2E)-hexenoyl-CoA + NADPH + H(+) = hexanoyl-CoA + NADP(+)</text>
        <dbReference type="Rhea" id="RHEA:44956"/>
        <dbReference type="ChEBI" id="CHEBI:15378"/>
        <dbReference type="ChEBI" id="CHEBI:57783"/>
        <dbReference type="ChEBI" id="CHEBI:58349"/>
        <dbReference type="ChEBI" id="CHEBI:62077"/>
        <dbReference type="ChEBI" id="CHEBI:62620"/>
    </reaction>
    <physiologicalReaction direction="left-to-right" evidence="18">
        <dbReference type="Rhea" id="RHEA:44957"/>
    </physiologicalReaction>
</comment>
<evidence type="ECO:0000256" key="5">
    <source>
        <dbReference type="ARBA" id="ARBA00022553"/>
    </source>
</evidence>
<evidence type="ECO:0000256" key="12">
    <source>
        <dbReference type="ARBA" id="ARBA00037124"/>
    </source>
</evidence>
<evidence type="ECO:0000259" key="22">
    <source>
        <dbReference type="SMART" id="SM00822"/>
    </source>
</evidence>
<dbReference type="InterPro" id="IPR057326">
    <property type="entry name" value="KR_dom"/>
</dbReference>
<evidence type="ECO:0000256" key="14">
    <source>
        <dbReference type="ARBA" id="ARBA00038849"/>
    </source>
</evidence>
<evidence type="ECO:0000256" key="10">
    <source>
        <dbReference type="ARBA" id="ARBA00023140"/>
    </source>
</evidence>
<comment type="catalytic activity">
    <reaction evidence="20">
        <text>(2E)-decenoyl-CoA + NADPH + H(+) = decanoyl-CoA + NADP(+)</text>
        <dbReference type="Rhea" id="RHEA:44960"/>
        <dbReference type="ChEBI" id="CHEBI:15378"/>
        <dbReference type="ChEBI" id="CHEBI:57783"/>
        <dbReference type="ChEBI" id="CHEBI:58349"/>
        <dbReference type="ChEBI" id="CHEBI:61406"/>
        <dbReference type="ChEBI" id="CHEBI:61430"/>
    </reaction>
    <physiologicalReaction direction="left-to-right" evidence="20">
        <dbReference type="Rhea" id="RHEA:44961"/>
    </physiologicalReaction>
</comment>
<keyword evidence="8" id="KW-0560">Oxidoreductase</keyword>
<comment type="catalytic activity">
    <reaction evidence="19">
        <text>a (2E)-enoyl-CoA + NADPH + H(+) = a 2,3-saturated acyl-CoA + NADP(+)</text>
        <dbReference type="Rhea" id="RHEA:33763"/>
        <dbReference type="ChEBI" id="CHEBI:15378"/>
        <dbReference type="ChEBI" id="CHEBI:57783"/>
        <dbReference type="ChEBI" id="CHEBI:58349"/>
        <dbReference type="ChEBI" id="CHEBI:58856"/>
        <dbReference type="ChEBI" id="CHEBI:65111"/>
        <dbReference type="EC" id="1.3.1.38"/>
    </reaction>
    <physiologicalReaction direction="left-to-right" evidence="19">
        <dbReference type="Rhea" id="RHEA:33764"/>
    </physiologicalReaction>
</comment>
<dbReference type="PANTHER" id="PTHR24317:SF7">
    <property type="entry name" value="PEROXISOMAL TRANS-2-ENOYL-COA REDUCTASE"/>
    <property type="match status" value="1"/>
</dbReference>
<gene>
    <name evidence="23" type="ORF">D3874_24630</name>
</gene>
<dbReference type="PRINTS" id="PR00080">
    <property type="entry name" value="SDRFAMILY"/>
</dbReference>
<dbReference type="AlphaFoldDB" id="A0A418WIA5"/>
<comment type="pathway">
    <text evidence="2">Lipid metabolism.</text>
</comment>
<dbReference type="SMART" id="SM00822">
    <property type="entry name" value="PKS_KR"/>
    <property type="match status" value="1"/>
</dbReference>
<evidence type="ECO:0000256" key="21">
    <source>
        <dbReference type="ARBA" id="ARBA00049559"/>
    </source>
</evidence>
<evidence type="ECO:0000256" key="8">
    <source>
        <dbReference type="ARBA" id="ARBA00023002"/>
    </source>
</evidence>
<reference evidence="23 24" key="1">
    <citation type="submission" date="2018-09" db="EMBL/GenBank/DDBJ databases">
        <authorList>
            <person name="Zhu H."/>
        </authorList>
    </citation>
    <scope>NUCLEOTIDE SEQUENCE [LARGE SCALE GENOMIC DNA]</scope>
    <source>
        <strain evidence="23 24">K1W22B-8</strain>
    </source>
</reference>
<keyword evidence="4" id="KW-0444">Lipid biosynthesis</keyword>
<dbReference type="PANTHER" id="PTHR24317">
    <property type="entry name" value="PEROXISOMAL TRANS-2-ENOYL-COA REDUCTASE"/>
    <property type="match status" value="1"/>
</dbReference>
<evidence type="ECO:0000256" key="6">
    <source>
        <dbReference type="ARBA" id="ARBA00022832"/>
    </source>
</evidence>
<comment type="catalytic activity">
    <reaction evidence="17">
        <text>(2E)-tetradecenoyl-CoA + NADPH + H(+) = tetradecanoyl-CoA + NADP(+)</text>
        <dbReference type="Rhea" id="RHEA:44968"/>
        <dbReference type="ChEBI" id="CHEBI:15378"/>
        <dbReference type="ChEBI" id="CHEBI:57385"/>
        <dbReference type="ChEBI" id="CHEBI:57783"/>
        <dbReference type="ChEBI" id="CHEBI:58349"/>
        <dbReference type="ChEBI" id="CHEBI:61405"/>
    </reaction>
    <physiologicalReaction direction="left-to-right" evidence="17">
        <dbReference type="Rhea" id="RHEA:44969"/>
    </physiologicalReaction>
</comment>
<evidence type="ECO:0000256" key="17">
    <source>
        <dbReference type="ARBA" id="ARBA00048686"/>
    </source>
</evidence>
<evidence type="ECO:0000256" key="13">
    <source>
        <dbReference type="ARBA" id="ARBA00038622"/>
    </source>
</evidence>
<dbReference type="EMBL" id="QYUK01000011">
    <property type="protein sequence ID" value="RJF89761.1"/>
    <property type="molecule type" value="Genomic_DNA"/>
</dbReference>
<name>A0A418WIA5_9PROT</name>
<keyword evidence="9" id="KW-0443">Lipid metabolism</keyword>
<evidence type="ECO:0000256" key="11">
    <source>
        <dbReference type="ARBA" id="ARBA00023160"/>
    </source>
</evidence>
<keyword evidence="10" id="KW-0576">Peroxisome</keyword>
<comment type="caution">
    <text evidence="23">The sequence shown here is derived from an EMBL/GenBank/DDBJ whole genome shotgun (WGS) entry which is preliminary data.</text>
</comment>
<dbReference type="InterPro" id="IPR002347">
    <property type="entry name" value="SDR_fam"/>
</dbReference>
<comment type="function">
    <text evidence="12">Participates in chain elongation of fatty acids. Catalyzes the reduction of trans-2-enoyl-CoAs of varying chain lengths from 6:1 to 16:1, having maximum activity with 10:1 CoA. Has no 2,4-dienoyl-CoA reductase activity.</text>
</comment>
<evidence type="ECO:0000256" key="18">
    <source>
        <dbReference type="ARBA" id="ARBA00049108"/>
    </source>
</evidence>
<dbReference type="SUPFAM" id="SSF51735">
    <property type="entry name" value="NAD(P)-binding Rossmann-fold domains"/>
    <property type="match status" value="1"/>
</dbReference>
<evidence type="ECO:0000256" key="9">
    <source>
        <dbReference type="ARBA" id="ARBA00023098"/>
    </source>
</evidence>
<accession>A0A418WIA5</accession>
<evidence type="ECO:0000256" key="19">
    <source>
        <dbReference type="ARBA" id="ARBA00049251"/>
    </source>
</evidence>
<dbReference type="Proteomes" id="UP000284605">
    <property type="component" value="Unassembled WGS sequence"/>
</dbReference>
<dbReference type="FunFam" id="3.40.50.720:FF:000084">
    <property type="entry name" value="Short-chain dehydrogenase reductase"/>
    <property type="match status" value="1"/>
</dbReference>
<dbReference type="InterPro" id="IPR036291">
    <property type="entry name" value="NAD(P)-bd_dom_sf"/>
</dbReference>
<dbReference type="GO" id="GO:0006633">
    <property type="term" value="P:fatty acid biosynthetic process"/>
    <property type="evidence" value="ECO:0007669"/>
    <property type="project" value="UniProtKB-KW"/>
</dbReference>
<dbReference type="InterPro" id="IPR052388">
    <property type="entry name" value="Peroxisomal_t2-enoyl-CoA_red"/>
</dbReference>
<evidence type="ECO:0000256" key="20">
    <source>
        <dbReference type="ARBA" id="ARBA00049386"/>
    </source>
</evidence>
<comment type="catalytic activity">
    <reaction evidence="16">
        <text>(2E)-dodecenoyl-CoA + NADPH + H(+) = dodecanoyl-CoA + NADP(+)</text>
        <dbReference type="Rhea" id="RHEA:44964"/>
        <dbReference type="ChEBI" id="CHEBI:15378"/>
        <dbReference type="ChEBI" id="CHEBI:57330"/>
        <dbReference type="ChEBI" id="CHEBI:57375"/>
        <dbReference type="ChEBI" id="CHEBI:57783"/>
        <dbReference type="ChEBI" id="CHEBI:58349"/>
    </reaction>
    <physiologicalReaction direction="left-to-right" evidence="16">
        <dbReference type="Rhea" id="RHEA:44965"/>
    </physiologicalReaction>
</comment>
<evidence type="ECO:0000256" key="16">
    <source>
        <dbReference type="ARBA" id="ARBA00047570"/>
    </source>
</evidence>
<keyword evidence="6" id="KW-0276">Fatty acid metabolism</keyword>
<evidence type="ECO:0000313" key="23">
    <source>
        <dbReference type="EMBL" id="RJF89761.1"/>
    </source>
</evidence>
<proteinExistence type="inferred from homology"/>
<dbReference type="EC" id="1.3.1.38" evidence="14"/>
<keyword evidence="7" id="KW-0521">NADP</keyword>
<comment type="catalytic activity">
    <reaction evidence="21">
        <text>(2E)-octenoyl-CoA + NADPH + H(+) = octanoyl-CoA + NADP(+)</text>
        <dbReference type="Rhea" id="RHEA:44952"/>
        <dbReference type="ChEBI" id="CHEBI:15378"/>
        <dbReference type="ChEBI" id="CHEBI:57386"/>
        <dbReference type="ChEBI" id="CHEBI:57783"/>
        <dbReference type="ChEBI" id="CHEBI:58349"/>
        <dbReference type="ChEBI" id="CHEBI:62242"/>
    </reaction>
    <physiologicalReaction direction="left-to-right" evidence="21">
        <dbReference type="Rhea" id="RHEA:44953"/>
    </physiologicalReaction>
</comment>
<comment type="subcellular location">
    <subcellularLocation>
        <location evidence="1">Peroxisome</location>
    </subcellularLocation>
</comment>
<dbReference type="Gene3D" id="3.40.50.720">
    <property type="entry name" value="NAD(P)-binding Rossmann-like Domain"/>
    <property type="match status" value="1"/>
</dbReference>
<dbReference type="OrthoDB" id="9797020at2"/>
<comment type="subunit">
    <text evidence="13">Interacts with PEX5, probably required to target it into peroxisomes.</text>
</comment>
<protein>
    <recommendedName>
        <fullName evidence="15">Peroxisomal trans-2-enoyl-CoA reductase</fullName>
        <ecNumber evidence="14">1.3.1.38</ecNumber>
    </recommendedName>
</protein>
<evidence type="ECO:0000256" key="3">
    <source>
        <dbReference type="ARBA" id="ARBA00006484"/>
    </source>
</evidence>
<evidence type="ECO:0000256" key="1">
    <source>
        <dbReference type="ARBA" id="ARBA00004275"/>
    </source>
</evidence>
<keyword evidence="11" id="KW-0275">Fatty acid biosynthesis</keyword>
<sequence length="290" mass="30667">MERFGYTDDELLTLPVSYRADLLKDRVAIISGAGTGIGKSIAATFGRLGAKLVLTGRKPEKLEATAALLGRAGIEAHVHAASIRDPEAVAALHQAAWDRFGAVDILVNNAGGQFPQAAIDFSPKGFNAVIDTNLNGTWHMMQAAARHWRDAGRPGAIVNIVAVVGRGMPGVAHTCAARAGVVHLSKTVAVEWAPLGIRINCIAPGIIATEGMNVYSAEARDSMPDTNLMRRFGGALDVAEAAAYLAGPSGNFITGEMLHVDGGAQIWGDQWTIPRPDWYTTPQPSPFPGR</sequence>
<evidence type="ECO:0000256" key="7">
    <source>
        <dbReference type="ARBA" id="ARBA00022857"/>
    </source>
</evidence>
<dbReference type="GO" id="GO:0019166">
    <property type="term" value="F:trans-2-enoyl-CoA reductase (NADPH) activity"/>
    <property type="evidence" value="ECO:0007669"/>
    <property type="project" value="UniProtKB-EC"/>
</dbReference>
<dbReference type="Pfam" id="PF13561">
    <property type="entry name" value="adh_short_C2"/>
    <property type="match status" value="1"/>
</dbReference>
<evidence type="ECO:0000256" key="15">
    <source>
        <dbReference type="ARBA" id="ARBA00041063"/>
    </source>
</evidence>
<dbReference type="RefSeq" id="WP_119781958.1">
    <property type="nucleotide sequence ID" value="NZ_QYUK01000011.1"/>
</dbReference>
<evidence type="ECO:0000256" key="4">
    <source>
        <dbReference type="ARBA" id="ARBA00022516"/>
    </source>
</evidence>